<sequence>MRHGMAQRKLNRTHEHRKAMFANMSCALIKHEQITTTLPKAKELRPIVEKLVTKAKHAAKDESRSLHLRRQVISSIRDKDMTKKLFDTLGPRYAERDGGYIRIMKAGFRYGDNAPLAVIEFVDRDEDAKGQDSGPVMGVEDEDEE</sequence>
<keyword evidence="2 4" id="KW-0689">Ribosomal protein</keyword>
<comment type="similarity">
    <text evidence="1 4 5">Belongs to the bacterial ribosomal protein bL17 family.</text>
</comment>
<dbReference type="InterPro" id="IPR047859">
    <property type="entry name" value="Ribosomal_bL17_CS"/>
</dbReference>
<evidence type="ECO:0000313" key="7">
    <source>
        <dbReference type="EMBL" id="PQA85410.1"/>
    </source>
</evidence>
<dbReference type="SUPFAM" id="SSF64263">
    <property type="entry name" value="Prokaryotic ribosomal protein L17"/>
    <property type="match status" value="1"/>
</dbReference>
<evidence type="ECO:0000256" key="5">
    <source>
        <dbReference type="RuleBase" id="RU000660"/>
    </source>
</evidence>
<protein>
    <recommendedName>
        <fullName evidence="4">Large ribosomal subunit protein bL17</fullName>
    </recommendedName>
</protein>
<dbReference type="Pfam" id="PF01196">
    <property type="entry name" value="Ribosomal_L17"/>
    <property type="match status" value="1"/>
</dbReference>
<proteinExistence type="inferred from homology"/>
<comment type="subunit">
    <text evidence="4">Part of the 50S ribosomal subunit. Contacts protein L32.</text>
</comment>
<name>A0A2S7JYU1_9PROT</name>
<keyword evidence="3 4" id="KW-0687">Ribonucleoprotein</keyword>
<dbReference type="GO" id="GO:0022625">
    <property type="term" value="C:cytosolic large ribosomal subunit"/>
    <property type="evidence" value="ECO:0007669"/>
    <property type="project" value="TreeGrafter"/>
</dbReference>
<dbReference type="InterPro" id="IPR036373">
    <property type="entry name" value="Ribosomal_bL17_sf"/>
</dbReference>
<dbReference type="PROSITE" id="PS01167">
    <property type="entry name" value="RIBOSOMAL_L17"/>
    <property type="match status" value="1"/>
</dbReference>
<dbReference type="NCBIfam" id="TIGR00059">
    <property type="entry name" value="L17"/>
    <property type="match status" value="1"/>
</dbReference>
<dbReference type="FunFam" id="3.90.1030.10:FF:000001">
    <property type="entry name" value="50S ribosomal protein L17"/>
    <property type="match status" value="1"/>
</dbReference>
<dbReference type="PANTHER" id="PTHR14413:SF16">
    <property type="entry name" value="LARGE RIBOSOMAL SUBUNIT PROTEIN BL17M"/>
    <property type="match status" value="1"/>
</dbReference>
<feature type="region of interest" description="Disordered" evidence="6">
    <location>
        <begin position="125"/>
        <end position="145"/>
    </location>
</feature>
<evidence type="ECO:0000256" key="1">
    <source>
        <dbReference type="ARBA" id="ARBA00008777"/>
    </source>
</evidence>
<dbReference type="InterPro" id="IPR000456">
    <property type="entry name" value="Ribosomal_bL17"/>
</dbReference>
<gene>
    <name evidence="4" type="primary">rplQ</name>
    <name evidence="7" type="ORF">CW354_20920</name>
</gene>
<evidence type="ECO:0000256" key="6">
    <source>
        <dbReference type="SAM" id="MobiDB-lite"/>
    </source>
</evidence>
<dbReference type="EMBL" id="PJCH01000017">
    <property type="protein sequence ID" value="PQA85410.1"/>
    <property type="molecule type" value="Genomic_DNA"/>
</dbReference>
<evidence type="ECO:0000256" key="3">
    <source>
        <dbReference type="ARBA" id="ARBA00023274"/>
    </source>
</evidence>
<dbReference type="RefSeq" id="WP_104832050.1">
    <property type="nucleotide sequence ID" value="NZ_PJCH01000017.1"/>
</dbReference>
<evidence type="ECO:0000256" key="2">
    <source>
        <dbReference type="ARBA" id="ARBA00022980"/>
    </source>
</evidence>
<keyword evidence="8" id="KW-1185">Reference proteome</keyword>
<dbReference type="PANTHER" id="PTHR14413">
    <property type="entry name" value="RIBOSOMAL PROTEIN L17"/>
    <property type="match status" value="1"/>
</dbReference>
<evidence type="ECO:0000313" key="8">
    <source>
        <dbReference type="Proteomes" id="UP000239504"/>
    </source>
</evidence>
<dbReference type="HAMAP" id="MF_01368">
    <property type="entry name" value="Ribosomal_bL17"/>
    <property type="match status" value="1"/>
</dbReference>
<dbReference type="AlphaFoldDB" id="A0A2S7JYU1"/>
<evidence type="ECO:0000256" key="4">
    <source>
        <dbReference type="HAMAP-Rule" id="MF_01368"/>
    </source>
</evidence>
<dbReference type="GO" id="GO:0006412">
    <property type="term" value="P:translation"/>
    <property type="evidence" value="ECO:0007669"/>
    <property type="project" value="UniProtKB-UniRule"/>
</dbReference>
<reference evidence="7 8" key="1">
    <citation type="submission" date="2017-12" db="EMBL/GenBank/DDBJ databases">
        <authorList>
            <person name="Hurst M.R.H."/>
        </authorList>
    </citation>
    <scope>NUCLEOTIDE SEQUENCE [LARGE SCALE GENOMIC DNA]</scope>
    <source>
        <strain evidence="7 8">SY-3-19</strain>
    </source>
</reference>
<dbReference type="Proteomes" id="UP000239504">
    <property type="component" value="Unassembled WGS sequence"/>
</dbReference>
<organism evidence="7 8">
    <name type="scientific">Hyphococcus luteus</name>
    <dbReference type="NCBI Taxonomy" id="2058213"/>
    <lineage>
        <taxon>Bacteria</taxon>
        <taxon>Pseudomonadati</taxon>
        <taxon>Pseudomonadota</taxon>
        <taxon>Alphaproteobacteria</taxon>
        <taxon>Parvularculales</taxon>
        <taxon>Parvularculaceae</taxon>
        <taxon>Hyphococcus</taxon>
    </lineage>
</organism>
<accession>A0A2S7JYU1</accession>
<dbReference type="OrthoDB" id="9809073at2"/>
<comment type="caution">
    <text evidence="7">The sequence shown here is derived from an EMBL/GenBank/DDBJ whole genome shotgun (WGS) entry which is preliminary data.</text>
</comment>
<dbReference type="Gene3D" id="3.90.1030.10">
    <property type="entry name" value="Ribosomal protein L17"/>
    <property type="match status" value="1"/>
</dbReference>
<dbReference type="GO" id="GO:0003735">
    <property type="term" value="F:structural constituent of ribosome"/>
    <property type="evidence" value="ECO:0007669"/>
    <property type="project" value="InterPro"/>
</dbReference>